<dbReference type="Proteomes" id="UP000326799">
    <property type="component" value="Unassembled WGS sequence"/>
</dbReference>
<evidence type="ECO:0000313" key="3">
    <source>
        <dbReference type="Proteomes" id="UP000326799"/>
    </source>
</evidence>
<name>A0A5N6F4Y2_9EURO</name>
<sequence length="75" mass="8673">MLNIFLAWLLHIVSDVGIFTRVALRNPTNDAIGLIEYDESPLKCLLMLPIICDVRLIVDHSRYRCSVRFLSWISL</sequence>
<evidence type="ECO:0000256" key="1">
    <source>
        <dbReference type="SAM" id="SignalP"/>
    </source>
</evidence>
<feature type="signal peptide" evidence="1">
    <location>
        <begin position="1"/>
        <end position="15"/>
    </location>
</feature>
<keyword evidence="1" id="KW-0732">Signal</keyword>
<organism evidence="2 3">
    <name type="scientific">Aspergillus novoparasiticus</name>
    <dbReference type="NCBI Taxonomy" id="986946"/>
    <lineage>
        <taxon>Eukaryota</taxon>
        <taxon>Fungi</taxon>
        <taxon>Dikarya</taxon>
        <taxon>Ascomycota</taxon>
        <taxon>Pezizomycotina</taxon>
        <taxon>Eurotiomycetes</taxon>
        <taxon>Eurotiomycetidae</taxon>
        <taxon>Eurotiales</taxon>
        <taxon>Aspergillaceae</taxon>
        <taxon>Aspergillus</taxon>
        <taxon>Aspergillus subgen. Circumdati</taxon>
    </lineage>
</organism>
<accession>A0A5N6F4Y2</accession>
<evidence type="ECO:0000313" key="2">
    <source>
        <dbReference type="EMBL" id="KAB8224165.1"/>
    </source>
</evidence>
<reference evidence="2 3" key="1">
    <citation type="submission" date="2019-04" db="EMBL/GenBank/DDBJ databases">
        <title>Fungal friends and foes A comparative genomics study of 23 Aspergillus species from section Flavi.</title>
        <authorList>
            <consortium name="DOE Joint Genome Institute"/>
            <person name="Kjaerbolling I."/>
            <person name="Vesth T.C."/>
            <person name="Frisvad J.C."/>
            <person name="Nybo J.L."/>
            <person name="Theobald S."/>
            <person name="Kildgaard S."/>
            <person name="Petersen T.I."/>
            <person name="Kuo A."/>
            <person name="Sato A."/>
            <person name="Lyhne E.K."/>
            <person name="Kogle M.E."/>
            <person name="Wiebenga A."/>
            <person name="Kun R.S."/>
            <person name="Lubbers R.J."/>
            <person name="Makela M.R."/>
            <person name="Barry K."/>
            <person name="Chovatia M."/>
            <person name="Clum A."/>
            <person name="Daum C."/>
            <person name="Haridas S."/>
            <person name="He G."/>
            <person name="LaButti K."/>
            <person name="Lipzen A."/>
            <person name="Mondo S."/>
            <person name="Pangilinan J."/>
            <person name="Riley R."/>
            <person name="Salamov A."/>
            <person name="Simmons B.A."/>
            <person name="Magnuson J.K."/>
            <person name="Henrissat B."/>
            <person name="Mortensen U.H."/>
            <person name="Larsen T.O."/>
            <person name="De vries R.P."/>
            <person name="Grigoriev I.V."/>
            <person name="Machida M."/>
            <person name="Baker S.E."/>
            <person name="Andersen M.R."/>
        </authorList>
    </citation>
    <scope>NUCLEOTIDE SEQUENCE [LARGE SCALE GENOMIC DNA]</scope>
    <source>
        <strain evidence="2 3">CBS 126849</strain>
    </source>
</reference>
<proteinExistence type="predicted"/>
<dbReference type="AlphaFoldDB" id="A0A5N6F4Y2"/>
<dbReference type="EMBL" id="ML733401">
    <property type="protein sequence ID" value="KAB8224165.1"/>
    <property type="molecule type" value="Genomic_DNA"/>
</dbReference>
<keyword evidence="3" id="KW-1185">Reference proteome</keyword>
<feature type="chain" id="PRO_5025019843" evidence="1">
    <location>
        <begin position="16"/>
        <end position="75"/>
    </location>
</feature>
<gene>
    <name evidence="2" type="ORF">BDV33DRAFT_166006</name>
</gene>
<protein>
    <submittedName>
        <fullName evidence="2">Uncharacterized protein</fullName>
    </submittedName>
</protein>